<evidence type="ECO:0008006" key="4">
    <source>
        <dbReference type="Google" id="ProtNLM"/>
    </source>
</evidence>
<gene>
    <name evidence="2" type="ORF">IV500_06040</name>
</gene>
<protein>
    <recommendedName>
        <fullName evidence="4">PknH-like extracellular domain-containing protein</fullName>
    </recommendedName>
</protein>
<organism evidence="2 3">
    <name type="scientific">Arthrobacter terrae</name>
    <dbReference type="NCBI Taxonomy" id="2935737"/>
    <lineage>
        <taxon>Bacteria</taxon>
        <taxon>Bacillati</taxon>
        <taxon>Actinomycetota</taxon>
        <taxon>Actinomycetes</taxon>
        <taxon>Micrococcales</taxon>
        <taxon>Micrococcaceae</taxon>
        <taxon>Arthrobacter</taxon>
    </lineage>
</organism>
<comment type="caution">
    <text evidence="2">The sequence shown here is derived from an EMBL/GenBank/DDBJ whole genome shotgun (WGS) entry which is preliminary data.</text>
</comment>
<reference evidence="2 3" key="1">
    <citation type="submission" date="2020-11" db="EMBL/GenBank/DDBJ databases">
        <title>Arthrobacter antarcticus sp. nov., isolated from Antarctic Soil.</title>
        <authorList>
            <person name="Li J."/>
        </authorList>
    </citation>
    <scope>NUCLEOTIDE SEQUENCE [LARGE SCALE GENOMIC DNA]</scope>
    <source>
        <strain evidence="2 3">Z1-20</strain>
    </source>
</reference>
<accession>A0A931CSK8</accession>
<dbReference type="Proteomes" id="UP000655366">
    <property type="component" value="Unassembled WGS sequence"/>
</dbReference>
<sequence length="230" mass="23167">MGTIAVLLSACSPGPGPAPSQQTTAAAPSPTAAIPDYASADLTKLLPTQDEVRQRMVSEWTSDHGPETTKYKEIPLLGLGKVDSGASAPGSSECRKGAAAGPDKKWTDGVGISGTTPAGDNFGIALLRFQTADDAAAYAADVKTAVSVCTKEGGLDPSIAAAFPYHLAPSQLDGAVSVEATKASKVQRYALLPHGSVAVFVTAGGDLGSSAQADALLKLGLDKLTSTPSS</sequence>
<feature type="region of interest" description="Disordered" evidence="1">
    <location>
        <begin position="84"/>
        <end position="103"/>
    </location>
</feature>
<dbReference type="EMBL" id="JADNYM010000006">
    <property type="protein sequence ID" value="MBG0738983.1"/>
    <property type="molecule type" value="Genomic_DNA"/>
</dbReference>
<evidence type="ECO:0000313" key="2">
    <source>
        <dbReference type="EMBL" id="MBG0738983.1"/>
    </source>
</evidence>
<dbReference type="RefSeq" id="WP_196395932.1">
    <property type="nucleotide sequence ID" value="NZ_JADNYM010000006.1"/>
</dbReference>
<evidence type="ECO:0000313" key="3">
    <source>
        <dbReference type="Proteomes" id="UP000655366"/>
    </source>
</evidence>
<name>A0A931CSK8_9MICC</name>
<proteinExistence type="predicted"/>
<keyword evidence="3" id="KW-1185">Reference proteome</keyword>
<dbReference type="AlphaFoldDB" id="A0A931CSK8"/>
<evidence type="ECO:0000256" key="1">
    <source>
        <dbReference type="SAM" id="MobiDB-lite"/>
    </source>
</evidence>